<evidence type="ECO:0000313" key="2">
    <source>
        <dbReference type="EMBL" id="KAF6099977.1"/>
    </source>
</evidence>
<feature type="compositionally biased region" description="Basic and acidic residues" evidence="1">
    <location>
        <begin position="83"/>
        <end position="94"/>
    </location>
</feature>
<name>A0A833ZWB0_9CHIR</name>
<dbReference type="EMBL" id="JABVXQ010000007">
    <property type="protein sequence ID" value="KAF6099977.1"/>
    <property type="molecule type" value="Genomic_DNA"/>
</dbReference>
<reference evidence="2 3" key="1">
    <citation type="journal article" date="2020" name="Nature">
        <title>Six reference-quality genomes reveal evolution of bat adaptations.</title>
        <authorList>
            <person name="Jebb D."/>
            <person name="Huang Z."/>
            <person name="Pippel M."/>
            <person name="Hughes G.M."/>
            <person name="Lavrichenko K."/>
            <person name="Devanna P."/>
            <person name="Winkler S."/>
            <person name="Jermiin L.S."/>
            <person name="Skirmuntt E.C."/>
            <person name="Katzourakis A."/>
            <person name="Burkitt-Gray L."/>
            <person name="Ray D.A."/>
            <person name="Sullivan K.A.M."/>
            <person name="Roscito J.G."/>
            <person name="Kirilenko B.M."/>
            <person name="Davalos L.M."/>
            <person name="Corthals A.P."/>
            <person name="Power M.L."/>
            <person name="Jones G."/>
            <person name="Ransome R.D."/>
            <person name="Dechmann D.K.N."/>
            <person name="Locatelli A.G."/>
            <person name="Puechmaille S.J."/>
            <person name="Fedrigo O."/>
            <person name="Jarvis E.D."/>
            <person name="Hiller M."/>
            <person name="Vernes S.C."/>
            <person name="Myers E.W."/>
            <person name="Teeling E.C."/>
        </authorList>
    </citation>
    <scope>NUCLEOTIDE SEQUENCE [LARGE SCALE GENOMIC DNA]</scope>
    <source>
        <strain evidence="2">Bat1K_MPI-CBG_1</strain>
    </source>
</reference>
<organism evidence="2 3">
    <name type="scientific">Phyllostomus discolor</name>
    <name type="common">pale spear-nosed bat</name>
    <dbReference type="NCBI Taxonomy" id="89673"/>
    <lineage>
        <taxon>Eukaryota</taxon>
        <taxon>Metazoa</taxon>
        <taxon>Chordata</taxon>
        <taxon>Craniata</taxon>
        <taxon>Vertebrata</taxon>
        <taxon>Euteleostomi</taxon>
        <taxon>Mammalia</taxon>
        <taxon>Eutheria</taxon>
        <taxon>Laurasiatheria</taxon>
        <taxon>Chiroptera</taxon>
        <taxon>Yangochiroptera</taxon>
        <taxon>Phyllostomidae</taxon>
        <taxon>Phyllostominae</taxon>
        <taxon>Phyllostomus</taxon>
    </lineage>
</organism>
<evidence type="ECO:0000256" key="1">
    <source>
        <dbReference type="SAM" id="MobiDB-lite"/>
    </source>
</evidence>
<gene>
    <name evidence="2" type="ORF">HJG60_011693</name>
</gene>
<accession>A0A833ZWB0</accession>
<proteinExistence type="predicted"/>
<protein>
    <submittedName>
        <fullName evidence="2">Uncharacterized protein</fullName>
    </submittedName>
</protein>
<sequence length="166" mass="18676">MRTLTVQNPCITFNFPKTALQLALHSPKFNQLCFLQGATVYMKSNPHVHNNCGELSIFNGITVALALWLRGAEFAKRGSSTSRRPESREREKSKHSLQSPDRAGVLRTEVLSCWVLWSVEKSKSAVDFHALRSASEKSENQLSCCISKVKECVKKNLEKGRRILIS</sequence>
<dbReference type="AlphaFoldDB" id="A0A833ZWB0"/>
<dbReference type="Proteomes" id="UP000664940">
    <property type="component" value="Unassembled WGS sequence"/>
</dbReference>
<feature type="region of interest" description="Disordered" evidence="1">
    <location>
        <begin position="79"/>
        <end position="100"/>
    </location>
</feature>
<comment type="caution">
    <text evidence="2">The sequence shown here is derived from an EMBL/GenBank/DDBJ whole genome shotgun (WGS) entry which is preliminary data.</text>
</comment>
<evidence type="ECO:0000313" key="3">
    <source>
        <dbReference type="Proteomes" id="UP000664940"/>
    </source>
</evidence>